<dbReference type="GO" id="GO:0005524">
    <property type="term" value="F:ATP binding"/>
    <property type="evidence" value="ECO:0007669"/>
    <property type="project" value="UniProtKB-KW"/>
</dbReference>
<dbReference type="PRINTS" id="PR00775">
    <property type="entry name" value="HEATSHOCK90"/>
</dbReference>
<proteinExistence type="inferred from homology"/>
<protein>
    <submittedName>
        <fullName evidence="9">Heat shock protein 89.1 isoform 2</fullName>
    </submittedName>
</protein>
<evidence type="ECO:0000256" key="4">
    <source>
        <dbReference type="ARBA" id="ARBA00022837"/>
    </source>
</evidence>
<dbReference type="Proteomes" id="UP000436088">
    <property type="component" value="Unassembled WGS sequence"/>
</dbReference>
<dbReference type="Gene3D" id="1.10.238.10">
    <property type="entry name" value="EF-hand"/>
    <property type="match status" value="2"/>
</dbReference>
<dbReference type="Pfam" id="PF00012">
    <property type="entry name" value="HSP70"/>
    <property type="match status" value="2"/>
</dbReference>
<dbReference type="Gene3D" id="3.90.640.10">
    <property type="entry name" value="Actin, Chain A, domain 4"/>
    <property type="match status" value="1"/>
</dbReference>
<dbReference type="InterPro" id="IPR019805">
    <property type="entry name" value="Heat_shock_protein_90_CS"/>
</dbReference>
<dbReference type="Gene3D" id="3.30.230.80">
    <property type="match status" value="1"/>
</dbReference>
<accession>A0A6A3CD18</accession>
<dbReference type="AlphaFoldDB" id="A0A6A3CD18"/>
<dbReference type="InterPro" id="IPR018247">
    <property type="entry name" value="EF_Hand_1_Ca_BS"/>
</dbReference>
<evidence type="ECO:0000256" key="5">
    <source>
        <dbReference type="ARBA" id="ARBA00022840"/>
    </source>
</evidence>
<dbReference type="SUPFAM" id="SSF54211">
    <property type="entry name" value="Ribosomal protein S5 domain 2-like"/>
    <property type="match status" value="1"/>
</dbReference>
<keyword evidence="9" id="KW-0346">Stress response</keyword>
<dbReference type="InterPro" id="IPR036890">
    <property type="entry name" value="HATPase_C_sf"/>
</dbReference>
<dbReference type="Pfam" id="PF00183">
    <property type="entry name" value="HSP90"/>
    <property type="match status" value="1"/>
</dbReference>
<dbReference type="SUPFAM" id="SSF53067">
    <property type="entry name" value="Actin-like ATPase domain"/>
    <property type="match status" value="1"/>
</dbReference>
<evidence type="ECO:0000256" key="7">
    <source>
        <dbReference type="SAM" id="MobiDB-lite"/>
    </source>
</evidence>
<keyword evidence="3" id="KW-0547">Nucleotide-binding</keyword>
<keyword evidence="4" id="KW-0106">Calcium</keyword>
<comment type="similarity">
    <text evidence="1">Belongs to the heat shock protein 90 family.</text>
</comment>
<dbReference type="InterPro" id="IPR002048">
    <property type="entry name" value="EF_hand_dom"/>
</dbReference>
<dbReference type="GO" id="GO:0016887">
    <property type="term" value="F:ATP hydrolysis activity"/>
    <property type="evidence" value="ECO:0007669"/>
    <property type="project" value="InterPro"/>
</dbReference>
<dbReference type="Gene3D" id="3.30.420.40">
    <property type="match status" value="2"/>
</dbReference>
<gene>
    <name evidence="9" type="ORF">F3Y22_tig00006731pilonHSYRG00023</name>
</gene>
<dbReference type="PANTHER" id="PTHR11528">
    <property type="entry name" value="HEAT SHOCK PROTEIN 90 FAMILY MEMBER"/>
    <property type="match status" value="1"/>
</dbReference>
<feature type="compositionally biased region" description="Polar residues" evidence="7">
    <location>
        <begin position="182"/>
        <end position="198"/>
    </location>
</feature>
<evidence type="ECO:0000256" key="2">
    <source>
        <dbReference type="ARBA" id="ARBA00022737"/>
    </source>
</evidence>
<dbReference type="GO" id="GO:0140662">
    <property type="term" value="F:ATP-dependent protein folding chaperone"/>
    <property type="evidence" value="ECO:0007669"/>
    <property type="project" value="InterPro"/>
</dbReference>
<organism evidence="9 10">
    <name type="scientific">Hibiscus syriacus</name>
    <name type="common">Rose of Sharon</name>
    <dbReference type="NCBI Taxonomy" id="106335"/>
    <lineage>
        <taxon>Eukaryota</taxon>
        <taxon>Viridiplantae</taxon>
        <taxon>Streptophyta</taxon>
        <taxon>Embryophyta</taxon>
        <taxon>Tracheophyta</taxon>
        <taxon>Spermatophyta</taxon>
        <taxon>Magnoliopsida</taxon>
        <taxon>eudicotyledons</taxon>
        <taxon>Gunneridae</taxon>
        <taxon>Pentapetalae</taxon>
        <taxon>rosids</taxon>
        <taxon>malvids</taxon>
        <taxon>Malvales</taxon>
        <taxon>Malvaceae</taxon>
        <taxon>Malvoideae</taxon>
        <taxon>Hibiscus</taxon>
    </lineage>
</organism>
<keyword evidence="6" id="KW-0143">Chaperone</keyword>
<reference evidence="9" key="1">
    <citation type="submission" date="2019-09" db="EMBL/GenBank/DDBJ databases">
        <title>Draft genome information of white flower Hibiscus syriacus.</title>
        <authorList>
            <person name="Kim Y.-M."/>
        </authorList>
    </citation>
    <scope>NUCLEOTIDE SEQUENCE [LARGE SCALE GENOMIC DNA]</scope>
    <source>
        <strain evidence="9">YM2019G1</strain>
    </source>
</reference>
<evidence type="ECO:0000313" key="9">
    <source>
        <dbReference type="EMBL" id="KAE8726494.1"/>
    </source>
</evidence>
<keyword evidence="2" id="KW-0677">Repeat</keyword>
<dbReference type="InterPro" id="IPR013126">
    <property type="entry name" value="Hsp_70_fam"/>
</dbReference>
<evidence type="ECO:0000313" key="10">
    <source>
        <dbReference type="Proteomes" id="UP000436088"/>
    </source>
</evidence>
<dbReference type="InterPro" id="IPR020568">
    <property type="entry name" value="Ribosomal_Su5_D2-typ_SF"/>
</dbReference>
<comment type="caution">
    <text evidence="9">The sequence shown here is derived from an EMBL/GenBank/DDBJ whole genome shotgun (WGS) entry which is preliminary data.</text>
</comment>
<dbReference type="InterPro" id="IPR020575">
    <property type="entry name" value="Hsp90_N"/>
</dbReference>
<name>A0A6A3CD18_HIBSY</name>
<dbReference type="InterPro" id="IPR001404">
    <property type="entry name" value="Hsp90_fam"/>
</dbReference>
<feature type="domain" description="EF-hand" evidence="8">
    <location>
        <begin position="639"/>
        <end position="674"/>
    </location>
</feature>
<evidence type="ECO:0000256" key="6">
    <source>
        <dbReference type="ARBA" id="ARBA00023186"/>
    </source>
</evidence>
<evidence type="ECO:0000259" key="8">
    <source>
        <dbReference type="PROSITE" id="PS50222"/>
    </source>
</evidence>
<keyword evidence="10" id="KW-1185">Reference proteome</keyword>
<dbReference type="Gene3D" id="3.30.565.10">
    <property type="entry name" value="Histidine kinase-like ATPase, C-terminal domain"/>
    <property type="match status" value="2"/>
</dbReference>
<dbReference type="PROSITE" id="PS00018">
    <property type="entry name" value="EF_HAND_1"/>
    <property type="match status" value="3"/>
</dbReference>
<dbReference type="GO" id="GO:0051082">
    <property type="term" value="F:unfolded protein binding"/>
    <property type="evidence" value="ECO:0007669"/>
    <property type="project" value="InterPro"/>
</dbReference>
<keyword evidence="5" id="KW-0067">ATP-binding</keyword>
<dbReference type="SUPFAM" id="SSF55874">
    <property type="entry name" value="ATPase domain of HSP90 chaperone/DNA topoisomerase II/histidine kinase"/>
    <property type="match status" value="1"/>
</dbReference>
<evidence type="ECO:0000256" key="3">
    <source>
        <dbReference type="ARBA" id="ARBA00022741"/>
    </source>
</evidence>
<dbReference type="PROSITE" id="PS50222">
    <property type="entry name" value="EF_HAND_2"/>
    <property type="match status" value="3"/>
</dbReference>
<sequence length="729" mass="82668">MKVPEEMSNKIVTYYDTSWRNEGLLTWKYASMNSVDFLIEKKLNAAVVDYSIGIYVDFTDLQRNVILDVATISGLQPLHLIHETIATTLACGIYKSNLPENDPLNVALVNIGRASMKVYIVAFKKQFATKFKKEYKIDVFQNDRACTRLRAACEKLKKEFEHINAPITSSTSILISEEESDNNSSRYESTATTSDSGNSPPPPAEKYEYQAKVIRIMDLIFNSLYNNKEVFLRELISNASDSLDKLRYLSVTDSQLLKEVVDLDIHIQTDKDNGIITITDSGIGMTKQKLVDYLGTIAHIGTTKILKTIKECKDVVVSTKSLKSDKQYVWEGEANASSYSIWEETNPENLIPRGTRLTLYLKRYDNGFVHPEWIQKLVKNYSQFVSFPIYTWQEKGITKEPREVTTEEYNEFYMKTFNEYSDLLGSSHFTTEGEVEFLSVLYVPTISPIGKNVYFKQGPSLELIKGDPNNLYVTIWSGFSNDITLYFLSLTLMATFNVDEGDSDDFMSYEKRTIPILKVFGNLSFLDEGLINLKKHNKAITQLLLQWTNLRPENITGENYIMPKAQFLVFDPGEKDPFMEGVDGVAPDKPLDSLVLGRIKQFSATKKLKKMALRADVDNSGTIDYQEFIAATFNLNMIEKEDNLLATFSYFDSDGSGYITQDELQKACQELRIDDIQIGELMCEVDQDNDGHIDYNEFVALMHKGDPELGQGLGGKGLTIGLMETLHVS</sequence>
<dbReference type="EMBL" id="VEPZ02000357">
    <property type="protein sequence ID" value="KAE8726494.1"/>
    <property type="molecule type" value="Genomic_DNA"/>
</dbReference>
<evidence type="ECO:0000256" key="1">
    <source>
        <dbReference type="ARBA" id="ARBA00008239"/>
    </source>
</evidence>
<feature type="region of interest" description="Disordered" evidence="7">
    <location>
        <begin position="174"/>
        <end position="205"/>
    </location>
</feature>
<feature type="domain" description="EF-hand" evidence="8">
    <location>
        <begin position="677"/>
        <end position="708"/>
    </location>
</feature>
<dbReference type="GO" id="GO:0005509">
    <property type="term" value="F:calcium ion binding"/>
    <property type="evidence" value="ECO:0007669"/>
    <property type="project" value="InterPro"/>
</dbReference>
<dbReference type="FunFam" id="1.10.238.10:FF:000003">
    <property type="entry name" value="Calmodulin A"/>
    <property type="match status" value="1"/>
</dbReference>
<dbReference type="InterPro" id="IPR043129">
    <property type="entry name" value="ATPase_NBD"/>
</dbReference>
<dbReference type="CDD" id="cd00051">
    <property type="entry name" value="EFh"/>
    <property type="match status" value="2"/>
</dbReference>
<dbReference type="SUPFAM" id="SSF47473">
    <property type="entry name" value="EF-hand"/>
    <property type="match status" value="1"/>
</dbReference>
<dbReference type="PROSITE" id="PS00298">
    <property type="entry name" value="HSP90"/>
    <property type="match status" value="1"/>
</dbReference>
<dbReference type="InterPro" id="IPR011992">
    <property type="entry name" value="EF-hand-dom_pair"/>
</dbReference>
<dbReference type="Pfam" id="PF13202">
    <property type="entry name" value="EF-hand_5"/>
    <property type="match status" value="1"/>
</dbReference>
<feature type="domain" description="EF-hand" evidence="8">
    <location>
        <begin position="603"/>
        <end position="638"/>
    </location>
</feature>
<dbReference type="Pfam" id="PF13499">
    <property type="entry name" value="EF-hand_7"/>
    <property type="match status" value="1"/>
</dbReference>
<dbReference type="SMART" id="SM00054">
    <property type="entry name" value="EFh"/>
    <property type="match status" value="3"/>
</dbReference>